<protein>
    <submittedName>
        <fullName evidence="8">LysR family transcriptional regulator</fullName>
    </submittedName>
</protein>
<comment type="similarity">
    <text evidence="1">Belongs to the LysR transcriptional regulatory family.</text>
</comment>
<evidence type="ECO:0000256" key="3">
    <source>
        <dbReference type="ARBA" id="ARBA00023015"/>
    </source>
</evidence>
<dbReference type="PROSITE" id="PS50931">
    <property type="entry name" value="HTH_LYSR"/>
    <property type="match status" value="1"/>
</dbReference>
<organism evidence="8 9">
    <name type="scientific">Mixta hanseatica</name>
    <dbReference type="NCBI Taxonomy" id="2872648"/>
    <lineage>
        <taxon>Bacteria</taxon>
        <taxon>Pseudomonadati</taxon>
        <taxon>Pseudomonadota</taxon>
        <taxon>Gammaproteobacteria</taxon>
        <taxon>Enterobacterales</taxon>
        <taxon>Erwiniaceae</taxon>
        <taxon>Mixta</taxon>
    </lineage>
</organism>
<dbReference type="CDD" id="cd00569">
    <property type="entry name" value="HTH_Hin_like"/>
    <property type="match status" value="1"/>
</dbReference>
<dbReference type="SUPFAM" id="SSF46785">
    <property type="entry name" value="Winged helix' DNA-binding domain"/>
    <property type="match status" value="1"/>
</dbReference>
<keyword evidence="5" id="KW-0804">Transcription</keyword>
<dbReference type="InterPro" id="IPR000847">
    <property type="entry name" value="LysR_HTH_N"/>
</dbReference>
<evidence type="ECO:0000256" key="2">
    <source>
        <dbReference type="ARBA" id="ARBA00009913"/>
    </source>
</evidence>
<evidence type="ECO:0000259" key="6">
    <source>
        <dbReference type="PROSITE" id="PS50931"/>
    </source>
</evidence>
<dbReference type="Gene3D" id="1.10.10.10">
    <property type="entry name" value="Winged helix-like DNA-binding domain superfamily/Winged helix DNA-binding domain"/>
    <property type="match status" value="1"/>
</dbReference>
<evidence type="ECO:0000256" key="1">
    <source>
        <dbReference type="ARBA" id="ARBA00009437"/>
    </source>
</evidence>
<dbReference type="PROSITE" id="PS51736">
    <property type="entry name" value="RECOMBINASES_3"/>
    <property type="match status" value="1"/>
</dbReference>
<dbReference type="Pfam" id="PF03466">
    <property type="entry name" value="LysR_substrate"/>
    <property type="match status" value="1"/>
</dbReference>
<dbReference type="Pfam" id="PF02796">
    <property type="entry name" value="HTH_7"/>
    <property type="match status" value="1"/>
</dbReference>
<accession>A0ABY4R4V2</accession>
<feature type="domain" description="HTH lysR-type" evidence="6">
    <location>
        <begin position="6"/>
        <end position="61"/>
    </location>
</feature>
<dbReference type="Proteomes" id="UP001056635">
    <property type="component" value="Chromosome"/>
</dbReference>
<dbReference type="SMART" id="SM00857">
    <property type="entry name" value="Resolvase"/>
    <property type="match status" value="1"/>
</dbReference>
<evidence type="ECO:0000256" key="4">
    <source>
        <dbReference type="ARBA" id="ARBA00023125"/>
    </source>
</evidence>
<dbReference type="InterPro" id="IPR036390">
    <property type="entry name" value="WH_DNA-bd_sf"/>
</dbReference>
<dbReference type="Gene3D" id="6.10.250.10">
    <property type="match status" value="1"/>
</dbReference>
<dbReference type="InterPro" id="IPR005119">
    <property type="entry name" value="LysR_subst-bd"/>
</dbReference>
<feature type="domain" description="Resolvase/invertase-type recombinase catalytic" evidence="7">
    <location>
        <begin position="220"/>
        <end position="266"/>
    </location>
</feature>
<dbReference type="InterPro" id="IPR009057">
    <property type="entry name" value="Homeodomain-like_sf"/>
</dbReference>
<keyword evidence="9" id="KW-1185">Reference proteome</keyword>
<dbReference type="Gene3D" id="3.40.190.290">
    <property type="match status" value="1"/>
</dbReference>
<keyword evidence="3" id="KW-0805">Transcription regulation</keyword>
<dbReference type="EMBL" id="CP082904">
    <property type="protein sequence ID" value="UQY43273.1"/>
    <property type="molecule type" value="Genomic_DNA"/>
</dbReference>
<sequence length="342" mass="38551">MHTNMIEYLNIFIQVVEQGSFTKAADVLQIHRPTVSKAIQQIEHDLGVKLIYRTTRKLSVTAEGDEFYHHARHVLAEVNDMMASFSTTLPPRGRLRLDVPLALAHAILIPNLRHFQALYPGIEVVLVSSDKKTDLITEGVDCLVRLGALQDSSFISRRLGDIRMVTCAAPSYLQQHKRPETLADLDKHRAINFFSDHSRDVMEWKFIEDGSIVSLRPAGSLLVDNSDTSTPMGRFFFHVMGALAEMERELIVERTRAGLAAAREKGRIGGRRRIMTEEVTERARRMLRNGATLHQVALVLDVSVKTLYRYIPAAEQKELKKRQSSVVSDLIQQQGRESTGAT</sequence>
<dbReference type="SUPFAM" id="SSF53041">
    <property type="entry name" value="Resolvase-like"/>
    <property type="match status" value="1"/>
</dbReference>
<dbReference type="PANTHER" id="PTHR30537:SF72">
    <property type="entry name" value="LYSR FAMILY TRANSCRIPTIONAL REGULATOR"/>
    <property type="match status" value="1"/>
</dbReference>
<evidence type="ECO:0000313" key="9">
    <source>
        <dbReference type="Proteomes" id="UP001056635"/>
    </source>
</evidence>
<dbReference type="InterPro" id="IPR036388">
    <property type="entry name" value="WH-like_DNA-bd_sf"/>
</dbReference>
<dbReference type="Pfam" id="PF00126">
    <property type="entry name" value="HTH_1"/>
    <property type="match status" value="1"/>
</dbReference>
<reference evidence="8" key="1">
    <citation type="submission" date="2021-09" db="EMBL/GenBank/DDBJ databases">
        <title>First case of bloodstream infection caused by Mixta hanseatica sp. nov., a member of the Erwiniaceae family.</title>
        <authorList>
            <person name="Both A."/>
            <person name="Huang J."/>
            <person name="Wenzel P."/>
            <person name="Aepfelbacher M."/>
            <person name="Rohde H."/>
            <person name="Christner M."/>
            <person name="Hentschke M."/>
        </authorList>
    </citation>
    <scope>NUCLEOTIDE SEQUENCE</scope>
    <source>
        <strain evidence="8">X22927</strain>
    </source>
</reference>
<proteinExistence type="inferred from homology"/>
<dbReference type="InterPro" id="IPR036162">
    <property type="entry name" value="Resolvase-like_N_sf"/>
</dbReference>
<name>A0ABY4R4V2_9GAMM</name>
<dbReference type="InterPro" id="IPR058163">
    <property type="entry name" value="LysR-type_TF_proteobact-type"/>
</dbReference>
<dbReference type="SUPFAM" id="SSF46689">
    <property type="entry name" value="Homeodomain-like"/>
    <property type="match status" value="1"/>
</dbReference>
<evidence type="ECO:0000313" key="8">
    <source>
        <dbReference type="EMBL" id="UQY43273.1"/>
    </source>
</evidence>
<evidence type="ECO:0000259" key="7">
    <source>
        <dbReference type="PROSITE" id="PS51736"/>
    </source>
</evidence>
<dbReference type="InterPro" id="IPR006120">
    <property type="entry name" value="Resolvase_HTH_dom"/>
</dbReference>
<gene>
    <name evidence="8" type="ORF">K6958_15450</name>
</gene>
<evidence type="ECO:0000256" key="5">
    <source>
        <dbReference type="ARBA" id="ARBA00023163"/>
    </source>
</evidence>
<keyword evidence="4" id="KW-0238">DNA-binding</keyword>
<comment type="similarity">
    <text evidence="2">Belongs to the site-specific recombinase resolvase family.</text>
</comment>
<dbReference type="Gene3D" id="1.10.10.60">
    <property type="entry name" value="Homeodomain-like"/>
    <property type="match status" value="1"/>
</dbReference>
<dbReference type="InterPro" id="IPR006119">
    <property type="entry name" value="Resolv_N"/>
</dbReference>
<dbReference type="SUPFAM" id="SSF53850">
    <property type="entry name" value="Periplasmic binding protein-like II"/>
    <property type="match status" value="1"/>
</dbReference>
<dbReference type="PANTHER" id="PTHR30537">
    <property type="entry name" value="HTH-TYPE TRANSCRIPTIONAL REGULATOR"/>
    <property type="match status" value="1"/>
</dbReference>